<evidence type="ECO:0000256" key="6">
    <source>
        <dbReference type="ARBA" id="ARBA00023303"/>
    </source>
</evidence>
<keyword evidence="3 10" id="KW-0812">Transmembrane</keyword>
<keyword evidence="10" id="KW-0915">Sodium</keyword>
<dbReference type="InterPro" id="IPR003691">
    <property type="entry name" value="FluC"/>
</dbReference>
<dbReference type="PANTHER" id="PTHR28259:SF1">
    <property type="entry name" value="FLUORIDE EXPORT PROTEIN 1-RELATED"/>
    <property type="match status" value="1"/>
</dbReference>
<keyword evidence="5 10" id="KW-0472">Membrane</keyword>
<evidence type="ECO:0000256" key="10">
    <source>
        <dbReference type="HAMAP-Rule" id="MF_00454"/>
    </source>
</evidence>
<comment type="subcellular location">
    <subcellularLocation>
        <location evidence="1 10">Cell membrane</location>
        <topology evidence="1 10">Multi-pass membrane protein</topology>
    </subcellularLocation>
</comment>
<feature type="binding site" evidence="10">
    <location>
        <position position="61"/>
    </location>
    <ligand>
        <name>Na(+)</name>
        <dbReference type="ChEBI" id="CHEBI:29101"/>
        <note>structural</note>
    </ligand>
</feature>
<evidence type="ECO:0000256" key="3">
    <source>
        <dbReference type="ARBA" id="ARBA00022692"/>
    </source>
</evidence>
<reference evidence="11 12" key="1">
    <citation type="submission" date="2020-09" db="EMBL/GenBank/DDBJ databases">
        <title>Draft Genome Sequences of Oil-Oxidizing Bacteria Halomonas titanicae, Marinobacter lutaoensis, and Virgibacillus halodenitrificans Isolated from Highly Saline Environments.</title>
        <authorList>
            <person name="Grouzdev D.S."/>
            <person name="Sokolova D.S."/>
            <person name="Semenova E.M."/>
            <person name="Borzenkov I.A."/>
            <person name="Bidzhieva S.K."/>
            <person name="Poltaraus A.B."/>
            <person name="Nazina T.N."/>
        </authorList>
    </citation>
    <scope>NUCLEOTIDE SEQUENCE [LARGE SCALE GENOMIC DNA]</scope>
    <source>
        <strain evidence="11 12">VKM B-3472D</strain>
    </source>
</reference>
<feature type="binding site" evidence="10">
    <location>
        <position position="64"/>
    </location>
    <ligand>
        <name>Na(+)</name>
        <dbReference type="ChEBI" id="CHEBI:29101"/>
        <note>structural</note>
    </ligand>
</feature>
<sequence length="111" mass="11983">MIGSTLRYFISLILISPGFPLSTLTVNLLGCFLLSFLLNVERSRKLLSPNLMTGLTTGVLGSFTTYSTFVVEAANLNSSTTTFLYIVSSLVGGLLCCYAGFKLANRRKVAT</sequence>
<keyword evidence="10" id="KW-0406">Ion transport</keyword>
<dbReference type="RefSeq" id="WP_197035825.1">
    <property type="nucleotide sequence ID" value="NZ_CP017962.1"/>
</dbReference>
<dbReference type="EMBL" id="JACWEZ010000006">
    <property type="protein sequence ID" value="MBD1223355.1"/>
    <property type="molecule type" value="Genomic_DNA"/>
</dbReference>
<dbReference type="Pfam" id="PF02537">
    <property type="entry name" value="CRCB"/>
    <property type="match status" value="1"/>
</dbReference>
<evidence type="ECO:0000313" key="12">
    <source>
        <dbReference type="Proteomes" id="UP000621631"/>
    </source>
</evidence>
<keyword evidence="10" id="KW-0813">Transport</keyword>
<evidence type="ECO:0000256" key="1">
    <source>
        <dbReference type="ARBA" id="ARBA00004651"/>
    </source>
</evidence>
<keyword evidence="12" id="KW-1185">Reference proteome</keyword>
<dbReference type="PANTHER" id="PTHR28259">
    <property type="entry name" value="FLUORIDE EXPORT PROTEIN 1-RELATED"/>
    <property type="match status" value="1"/>
</dbReference>
<evidence type="ECO:0000256" key="8">
    <source>
        <dbReference type="ARBA" id="ARBA00035585"/>
    </source>
</evidence>
<gene>
    <name evidence="10" type="primary">fluC</name>
    <name evidence="10" type="synonym">crcB</name>
    <name evidence="11" type="ORF">IC602_12185</name>
</gene>
<comment type="activity regulation">
    <text evidence="10">Na(+) is not transported, but it plays an essential structural role and its presence is essential for fluoride channel function.</text>
</comment>
<evidence type="ECO:0000256" key="9">
    <source>
        <dbReference type="ARBA" id="ARBA00049940"/>
    </source>
</evidence>
<name>A0ABR7VQ18_VIRHA</name>
<keyword evidence="4 10" id="KW-1133">Transmembrane helix</keyword>
<comment type="catalytic activity">
    <reaction evidence="8">
        <text>fluoride(in) = fluoride(out)</text>
        <dbReference type="Rhea" id="RHEA:76159"/>
        <dbReference type="ChEBI" id="CHEBI:17051"/>
    </reaction>
    <physiologicalReaction direction="left-to-right" evidence="8">
        <dbReference type="Rhea" id="RHEA:76160"/>
    </physiologicalReaction>
</comment>
<protein>
    <recommendedName>
        <fullName evidence="10">Fluoride-specific ion channel FluC</fullName>
    </recommendedName>
</protein>
<dbReference type="GeneID" id="97014147"/>
<evidence type="ECO:0000256" key="5">
    <source>
        <dbReference type="ARBA" id="ARBA00023136"/>
    </source>
</evidence>
<evidence type="ECO:0000256" key="4">
    <source>
        <dbReference type="ARBA" id="ARBA00022989"/>
    </source>
</evidence>
<feature type="transmembrane region" description="Helical" evidence="10">
    <location>
        <begin position="83"/>
        <end position="101"/>
    </location>
</feature>
<keyword evidence="10" id="KW-0479">Metal-binding</keyword>
<dbReference type="HAMAP" id="MF_00454">
    <property type="entry name" value="FluC"/>
    <property type="match status" value="1"/>
</dbReference>
<comment type="similarity">
    <text evidence="7 10">Belongs to the fluoride channel Fluc/FEX (TC 1.A.43) family.</text>
</comment>
<evidence type="ECO:0000256" key="2">
    <source>
        <dbReference type="ARBA" id="ARBA00022475"/>
    </source>
</evidence>
<organism evidence="11 12">
    <name type="scientific">Virgibacillus halodenitrificans</name>
    <name type="common">Bacillus halodenitrificans</name>
    <dbReference type="NCBI Taxonomy" id="1482"/>
    <lineage>
        <taxon>Bacteria</taxon>
        <taxon>Bacillati</taxon>
        <taxon>Bacillota</taxon>
        <taxon>Bacilli</taxon>
        <taxon>Bacillales</taxon>
        <taxon>Bacillaceae</taxon>
        <taxon>Virgibacillus</taxon>
    </lineage>
</organism>
<comment type="caution">
    <text evidence="11">The sequence shown here is derived from an EMBL/GenBank/DDBJ whole genome shotgun (WGS) entry which is preliminary data.</text>
</comment>
<evidence type="ECO:0000313" key="11">
    <source>
        <dbReference type="EMBL" id="MBD1223355.1"/>
    </source>
</evidence>
<accession>A0ABR7VQ18</accession>
<comment type="function">
    <text evidence="9 10">Fluoride-specific ion channel. Important for reducing fluoride concentration in the cell, thus reducing its toxicity.</text>
</comment>
<evidence type="ECO:0000256" key="7">
    <source>
        <dbReference type="ARBA" id="ARBA00035120"/>
    </source>
</evidence>
<keyword evidence="6 10" id="KW-0407">Ion channel</keyword>
<dbReference type="Proteomes" id="UP000621631">
    <property type="component" value="Unassembled WGS sequence"/>
</dbReference>
<feature type="transmembrane region" description="Helical" evidence="10">
    <location>
        <begin position="6"/>
        <end position="39"/>
    </location>
</feature>
<feature type="transmembrane region" description="Helical" evidence="10">
    <location>
        <begin position="51"/>
        <end position="71"/>
    </location>
</feature>
<keyword evidence="2 10" id="KW-1003">Cell membrane</keyword>
<proteinExistence type="inferred from homology"/>